<dbReference type="PANTHER" id="PTHR43222">
    <property type="entry name" value="NUDIX HYDROLASE 23"/>
    <property type="match status" value="1"/>
</dbReference>
<dbReference type="Gene3D" id="2.20.70.10">
    <property type="match status" value="1"/>
</dbReference>
<dbReference type="SUPFAM" id="SSF55811">
    <property type="entry name" value="Nudix"/>
    <property type="match status" value="1"/>
</dbReference>
<dbReference type="Pfam" id="PF14803">
    <property type="entry name" value="Zn_ribbon_Nudix"/>
    <property type="match status" value="1"/>
</dbReference>
<dbReference type="RefSeq" id="WP_184333691.1">
    <property type="nucleotide sequence ID" value="NZ_JACHHZ010000003.1"/>
</dbReference>
<dbReference type="PANTHER" id="PTHR43222:SF2">
    <property type="entry name" value="NUDIX HYDROLASE 23, CHLOROPLASTIC"/>
    <property type="match status" value="1"/>
</dbReference>
<dbReference type="PROSITE" id="PS51462">
    <property type="entry name" value="NUDIX"/>
    <property type="match status" value="1"/>
</dbReference>
<dbReference type="InterPro" id="IPR029401">
    <property type="entry name" value="Nudix_N"/>
</dbReference>
<dbReference type="InterPro" id="IPR000086">
    <property type="entry name" value="NUDIX_hydrolase_dom"/>
</dbReference>
<dbReference type="Gene3D" id="3.90.79.10">
    <property type="entry name" value="Nucleoside Triphosphate Pyrophosphohydrolase"/>
    <property type="match status" value="1"/>
</dbReference>
<accession>A0A841HME9</accession>
<dbReference type="Proteomes" id="UP000588068">
    <property type="component" value="Unassembled WGS sequence"/>
</dbReference>
<reference evidence="2 3" key="1">
    <citation type="submission" date="2020-08" db="EMBL/GenBank/DDBJ databases">
        <title>Genomic Encyclopedia of Type Strains, Phase IV (KMG-IV): sequencing the most valuable type-strain genomes for metagenomic binning, comparative biology and taxonomic classification.</title>
        <authorList>
            <person name="Goeker M."/>
        </authorList>
    </citation>
    <scope>NUCLEOTIDE SEQUENCE [LARGE SCALE GENOMIC DNA]</scope>
    <source>
        <strain evidence="2 3">DSM 26723</strain>
    </source>
</reference>
<evidence type="ECO:0000259" key="1">
    <source>
        <dbReference type="PROSITE" id="PS51462"/>
    </source>
</evidence>
<feature type="domain" description="Nudix hydrolase" evidence="1">
    <location>
        <begin position="22"/>
        <end position="159"/>
    </location>
</feature>
<comment type="caution">
    <text evidence="2">The sequence shown here is derived from an EMBL/GenBank/DDBJ whole genome shotgun (WGS) entry which is preliminary data.</text>
</comment>
<dbReference type="EMBL" id="JACHHZ010000003">
    <property type="protein sequence ID" value="MBB6094431.1"/>
    <property type="molecule type" value="Genomic_DNA"/>
</dbReference>
<sequence>MKFCSTCGAPVESIIPDGDHLPRHVCTVCKTIHYQNPRIIAGCVPEWQGRILLCKRAIEPRRGYWTLPAGFMENGEAVQDGAAREAMEEALANVEIGSLLAIVNVIRAHQVHIMYRARLLDTNFGVGPESLEVKLYDEEEIPWSDIAFLSVEFALRRYFEDRRAGREGAHSRDIDWQDGKLIIKDR</sequence>
<evidence type="ECO:0000313" key="2">
    <source>
        <dbReference type="EMBL" id="MBB6094431.1"/>
    </source>
</evidence>
<dbReference type="CDD" id="cd04511">
    <property type="entry name" value="NUDIX_Hydrolase"/>
    <property type="match status" value="1"/>
</dbReference>
<proteinExistence type="predicted"/>
<keyword evidence="3" id="KW-1185">Reference proteome</keyword>
<evidence type="ECO:0000313" key="3">
    <source>
        <dbReference type="Proteomes" id="UP000588068"/>
    </source>
</evidence>
<name>A0A841HME9_9GAMM</name>
<dbReference type="InterPro" id="IPR015797">
    <property type="entry name" value="NUDIX_hydrolase-like_dom_sf"/>
</dbReference>
<organism evidence="2 3">
    <name type="scientific">Povalibacter uvarum</name>
    <dbReference type="NCBI Taxonomy" id="732238"/>
    <lineage>
        <taxon>Bacteria</taxon>
        <taxon>Pseudomonadati</taxon>
        <taxon>Pseudomonadota</taxon>
        <taxon>Gammaproteobacteria</taxon>
        <taxon>Steroidobacterales</taxon>
        <taxon>Steroidobacteraceae</taxon>
        <taxon>Povalibacter</taxon>
    </lineage>
</organism>
<dbReference type="Pfam" id="PF00293">
    <property type="entry name" value="NUDIX"/>
    <property type="match status" value="1"/>
</dbReference>
<protein>
    <submittedName>
        <fullName evidence="2">ADP-ribose pyrophosphatase YjhB (NUDIX family)</fullName>
    </submittedName>
</protein>
<gene>
    <name evidence="2" type="ORF">HNQ60_003312</name>
</gene>
<dbReference type="AlphaFoldDB" id="A0A841HME9"/>
<dbReference type="GO" id="GO:0003824">
    <property type="term" value="F:catalytic activity"/>
    <property type="evidence" value="ECO:0007669"/>
    <property type="project" value="UniProtKB-ARBA"/>
</dbReference>